<organism evidence="3">
    <name type="scientific">Amblyomma triste</name>
    <name type="common">Neotropical tick</name>
    <dbReference type="NCBI Taxonomy" id="251400"/>
    <lineage>
        <taxon>Eukaryota</taxon>
        <taxon>Metazoa</taxon>
        <taxon>Ecdysozoa</taxon>
        <taxon>Arthropoda</taxon>
        <taxon>Chelicerata</taxon>
        <taxon>Arachnida</taxon>
        <taxon>Acari</taxon>
        <taxon>Parasitiformes</taxon>
        <taxon>Ixodida</taxon>
        <taxon>Ixodoidea</taxon>
        <taxon>Ixodidae</taxon>
        <taxon>Amblyomminae</taxon>
        <taxon>Amblyomma</taxon>
    </lineage>
</organism>
<feature type="chain" id="PRO_5001518045" evidence="2">
    <location>
        <begin position="22"/>
        <end position="145"/>
    </location>
</feature>
<sequence length="145" mass="15901">MALSGVFILLVIFTLERTTVADTGDSHAENEGSSETDSAGANNETSETLYLPVMTAVYNKVVKVLEADNKLNVLVAATGPVSSTEQISVVCLESVYIDRVADSWVIRTFGSPKVTWDIWVNPERRQRFPTVGMAPRTSKKKPPRN</sequence>
<feature type="region of interest" description="Disordered" evidence="1">
    <location>
        <begin position="23"/>
        <end position="44"/>
    </location>
</feature>
<keyword evidence="2" id="KW-0732">Signal</keyword>
<dbReference type="EMBL" id="GBBM01007516">
    <property type="protein sequence ID" value="JAC27902.1"/>
    <property type="molecule type" value="mRNA"/>
</dbReference>
<accession>A0A023G2L6</accession>
<proteinExistence type="evidence at transcript level"/>
<feature type="compositionally biased region" description="Polar residues" evidence="1">
    <location>
        <begin position="31"/>
        <end position="44"/>
    </location>
</feature>
<protein>
    <submittedName>
        <fullName evidence="3">Putative secreted protein</fullName>
    </submittedName>
</protein>
<evidence type="ECO:0000256" key="1">
    <source>
        <dbReference type="SAM" id="MobiDB-lite"/>
    </source>
</evidence>
<name>A0A023G2L6_AMBTT</name>
<reference evidence="3" key="1">
    <citation type="submission" date="2014-03" db="EMBL/GenBank/DDBJ databases">
        <title>The sialotranscriptome of Amblyomma triste, Amblyomma parvum and Amblyomma cajennense ticks, uncovered by 454-based RNA-seq.</title>
        <authorList>
            <person name="Garcia G.R."/>
            <person name="Gardinassi L.G."/>
            <person name="Ribeiro J.M."/>
            <person name="Anatriello E."/>
            <person name="Ferreira B.R."/>
            <person name="Moreira H.N."/>
            <person name="Mafra C."/>
            <person name="Olegario M.M."/>
            <person name="Szabo P.J."/>
            <person name="Miranda-Santos I.K."/>
            <person name="Maruyama S.R."/>
        </authorList>
    </citation>
    <scope>NUCLEOTIDE SEQUENCE</scope>
    <source>
        <strain evidence="3">Mato Grasso do Sul</strain>
        <tissue evidence="3">Salivary glands</tissue>
    </source>
</reference>
<dbReference type="AlphaFoldDB" id="A0A023G2L6"/>
<evidence type="ECO:0000256" key="2">
    <source>
        <dbReference type="SAM" id="SignalP"/>
    </source>
</evidence>
<feature type="signal peptide" evidence="2">
    <location>
        <begin position="1"/>
        <end position="21"/>
    </location>
</feature>
<evidence type="ECO:0000313" key="3">
    <source>
        <dbReference type="EMBL" id="JAC27902.1"/>
    </source>
</evidence>